<evidence type="ECO:0000256" key="1">
    <source>
        <dbReference type="SAM" id="MobiDB-lite"/>
    </source>
</evidence>
<dbReference type="PANTHER" id="PTHR38940">
    <property type="entry name" value="PLUS3 DOMAIN-CONTAINING PROTEIN"/>
    <property type="match status" value="1"/>
</dbReference>
<keyword evidence="3" id="KW-1185">Reference proteome</keyword>
<evidence type="ECO:0000313" key="2">
    <source>
        <dbReference type="EMBL" id="GAU31609.1"/>
    </source>
</evidence>
<sequence>MNSARGTSDLPNGQKENLMNHWEKNICVQANIEIEAAKISDIMEKENKTSTISGQFNRRPVGNLPVKEDGSKPSMEQNPSPKKHCKEDMDIDVDNKVVEIEDVSYTRIEHMIEDEGASPLGTYLISSGINHLKKMELTSEKDLLTVNCEAATSAASSRIHVSKSNKKKNKSKVNEMMLPYIKNLPLMHSQCNFLARNESEHKSLSGEDLNCEHHRSTKLFLASSSRKRCKQEVIIASKKVKMQIQETSSFSKSYVKRDNSSFMNLVSNMTKGYPQSRQNEEKSSALAHENRDRHFQCFENVGTRMSHQVGEASNSSLCRQHSFLQPRIRPINFLNSHEQWSTMKNESSYNMELSKEKEGTALYSPISRLNNCKVEETIEKSADNQLLIETKKLQNCCIKEEASSIGVKDEKGNNDHISSKHKVGHVTPFPRLRDSELMVSMFAKRLGAIKQCQQPE</sequence>
<dbReference type="EMBL" id="DF973461">
    <property type="protein sequence ID" value="GAU31609.1"/>
    <property type="molecule type" value="Genomic_DNA"/>
</dbReference>
<accession>A0A2Z6NIU4</accession>
<name>A0A2Z6NIU4_TRISU</name>
<protein>
    <submittedName>
        <fullName evidence="2">Uncharacterized protein</fullName>
    </submittedName>
</protein>
<reference evidence="3" key="1">
    <citation type="journal article" date="2017" name="Front. Plant Sci.">
        <title>Climate Clever Clovers: New Paradigm to Reduce the Environmental Footprint of Ruminants by Breeding Low Methanogenic Forages Utilizing Haplotype Variation.</title>
        <authorList>
            <person name="Kaur P."/>
            <person name="Appels R."/>
            <person name="Bayer P.E."/>
            <person name="Keeble-Gagnere G."/>
            <person name="Wang J."/>
            <person name="Hirakawa H."/>
            <person name="Shirasawa K."/>
            <person name="Vercoe P."/>
            <person name="Stefanova K."/>
            <person name="Durmic Z."/>
            <person name="Nichols P."/>
            <person name="Revell C."/>
            <person name="Isobe S.N."/>
            <person name="Edwards D."/>
            <person name="Erskine W."/>
        </authorList>
    </citation>
    <scope>NUCLEOTIDE SEQUENCE [LARGE SCALE GENOMIC DNA]</scope>
    <source>
        <strain evidence="3">cv. Daliak</strain>
    </source>
</reference>
<dbReference type="Proteomes" id="UP000242715">
    <property type="component" value="Unassembled WGS sequence"/>
</dbReference>
<evidence type="ECO:0000313" key="3">
    <source>
        <dbReference type="Proteomes" id="UP000242715"/>
    </source>
</evidence>
<dbReference type="OrthoDB" id="166375at2759"/>
<dbReference type="AlphaFoldDB" id="A0A2Z6NIU4"/>
<proteinExistence type="predicted"/>
<feature type="region of interest" description="Disordered" evidence="1">
    <location>
        <begin position="49"/>
        <end position="87"/>
    </location>
</feature>
<organism evidence="2 3">
    <name type="scientific">Trifolium subterraneum</name>
    <name type="common">Subterranean clover</name>
    <dbReference type="NCBI Taxonomy" id="3900"/>
    <lineage>
        <taxon>Eukaryota</taxon>
        <taxon>Viridiplantae</taxon>
        <taxon>Streptophyta</taxon>
        <taxon>Embryophyta</taxon>
        <taxon>Tracheophyta</taxon>
        <taxon>Spermatophyta</taxon>
        <taxon>Magnoliopsida</taxon>
        <taxon>eudicotyledons</taxon>
        <taxon>Gunneridae</taxon>
        <taxon>Pentapetalae</taxon>
        <taxon>rosids</taxon>
        <taxon>fabids</taxon>
        <taxon>Fabales</taxon>
        <taxon>Fabaceae</taxon>
        <taxon>Papilionoideae</taxon>
        <taxon>50 kb inversion clade</taxon>
        <taxon>NPAAA clade</taxon>
        <taxon>Hologalegina</taxon>
        <taxon>IRL clade</taxon>
        <taxon>Trifolieae</taxon>
        <taxon>Trifolium</taxon>
    </lineage>
</organism>
<dbReference type="PANTHER" id="PTHR38940:SF5">
    <property type="match status" value="1"/>
</dbReference>
<gene>
    <name evidence="2" type="ORF">TSUD_30710</name>
</gene>